<accession>A0A163M5P7</accession>
<dbReference type="InParanoid" id="A0A163M5P7"/>
<organism evidence="2">
    <name type="scientific">Absidia glauca</name>
    <name type="common">Pin mould</name>
    <dbReference type="NCBI Taxonomy" id="4829"/>
    <lineage>
        <taxon>Eukaryota</taxon>
        <taxon>Fungi</taxon>
        <taxon>Fungi incertae sedis</taxon>
        <taxon>Mucoromycota</taxon>
        <taxon>Mucoromycotina</taxon>
        <taxon>Mucoromycetes</taxon>
        <taxon>Mucorales</taxon>
        <taxon>Cunninghamellaceae</taxon>
        <taxon>Absidia</taxon>
    </lineage>
</organism>
<keyword evidence="3" id="KW-1185">Reference proteome</keyword>
<protein>
    <recommendedName>
        <fullName evidence="4">Transcription factor domain-containing protein</fullName>
    </recommendedName>
</protein>
<dbReference type="AlphaFoldDB" id="A0A163M5P7"/>
<feature type="region of interest" description="Disordered" evidence="1">
    <location>
        <begin position="681"/>
        <end position="707"/>
    </location>
</feature>
<evidence type="ECO:0000256" key="1">
    <source>
        <dbReference type="SAM" id="MobiDB-lite"/>
    </source>
</evidence>
<sequence length="867" mass="96622">MPCIRCISRKAPEQCTYSKPGQVGRPPKNAVVNKLVLNRTSTTSASFYKEFIFENVGYGLPLDPKFLNNDSTKNLYHFIDNFFSNGEAIMQIAVVRVSRAIPSLPDIKMYDLLELFVWSTGETINVFTNRYSALTLDNYYFFDSIAAAVFQDMALKFFSEPLPEPPIGNPLSTLSPQQAVHLIEAFFCISPHSLLLNKTLLLQGYWTDVIDPTLLCVVYGTTTYLSKLLNGQPVGLWEAVTQDLRNPFLDYAYCLIRKSSSKVNLAKYQAVTLLGLFESTFGHVKRGMATLGLAYLIGEELGIISGSFQAKSNKIHGELANVTFWALFNSSVRGGIDLGHVPRFSRKQLSIQLPPPSIEQSASYQFEEASGDARLFRDYYFLLESFYIQTVTCKFSSLLLQQFPEVTHSMFHSRSRSDFLEDGVAGYPQPDDLEPRMRSIIQEFYDFIQDKRGGWSKQITYTLEVICAALDIHIDFLKDIGPFIPGSNYANTTYDFLLATRLTPGHPPTMSRVNQAMPKVYSIMDKTQVFLSDPLNYNERPLLLPRGLMVTMLETCMEVLMLKCASNPDDGTALDYLKMLETLAHECIWVDWTTIRTLRKKLKKFFASNNTEATATTTALHSDDDTFIAAGSSSSSGGGSQLSVDDQLARAAFFDPCATWVTTPMTSLAMDLQLLDGLTGSPTATDPSHEKHSSFINDTNTTRLPENPMTDIPDIMVESLYDPSFGSSDEAMTTTPTLYSLSPSTSPSDTTGSALYMPSDLFTLPDDPPINATATTPSDISIPFSTSPIIQQILFDEDPFAAFEYFQWTRKKPSIPPSSSYSRHSKAYGALDGDLLYLTKRTVPTEPTIFTSLEGKDGKYSLIMAHC</sequence>
<evidence type="ECO:0000313" key="3">
    <source>
        <dbReference type="Proteomes" id="UP000078561"/>
    </source>
</evidence>
<evidence type="ECO:0008006" key="4">
    <source>
        <dbReference type="Google" id="ProtNLM"/>
    </source>
</evidence>
<dbReference type="OrthoDB" id="39175at2759"/>
<proteinExistence type="predicted"/>
<name>A0A163M5P7_ABSGL</name>
<dbReference type="EMBL" id="LT553527">
    <property type="protein sequence ID" value="SAM01519.1"/>
    <property type="molecule type" value="Genomic_DNA"/>
</dbReference>
<gene>
    <name evidence="2" type="primary">ABSGL_07260.1 scaffold 8717</name>
</gene>
<dbReference type="Proteomes" id="UP000078561">
    <property type="component" value="Unassembled WGS sequence"/>
</dbReference>
<reference evidence="2" key="1">
    <citation type="submission" date="2016-04" db="EMBL/GenBank/DDBJ databases">
        <authorList>
            <person name="Evans L.H."/>
            <person name="Alamgir A."/>
            <person name="Owens N."/>
            <person name="Weber N.D."/>
            <person name="Virtaneva K."/>
            <person name="Barbian K."/>
            <person name="Babar A."/>
            <person name="Rosenke K."/>
        </authorList>
    </citation>
    <scope>NUCLEOTIDE SEQUENCE [LARGE SCALE GENOMIC DNA]</scope>
    <source>
        <strain evidence="2">CBS 101.48</strain>
    </source>
</reference>
<feature type="compositionally biased region" description="Polar residues" evidence="1">
    <location>
        <begin position="694"/>
        <end position="704"/>
    </location>
</feature>
<evidence type="ECO:0000313" key="2">
    <source>
        <dbReference type="EMBL" id="SAM01519.1"/>
    </source>
</evidence>
<dbReference type="CDD" id="cd12148">
    <property type="entry name" value="fungal_TF_MHR"/>
    <property type="match status" value="1"/>
</dbReference>
<dbReference type="STRING" id="4829.A0A163M5P7"/>